<sequence>MARAIWSGAISFGLVSIPVELYSATQDHTVHFNQFQRGTSDRVRYKRVNERTGDEVEYGDIVKGREVADGQFVLVEPGELDEIAPGRSRTIDINAFVDLDEIDPIFYQKTYWLAPAKKEFAKPYALLTKAMTDSNRAGIATFVMRGKQYLTAVRARDGILALETLYFADEIRENISPVDVPVGAKELKMATSLIESMTEEWKPEEYKDTYTERVRKLIEDKAAGNEVVVEEAPPEATEVVDLMEALRRSVEASSGKSATAKSGKSGKSAKSARASDVDLSDLTKAELEERARSLKIAGRSKTNREELEKAVAKAS</sequence>
<keyword evidence="7" id="KW-1185">Reference proteome</keyword>
<comment type="similarity">
    <text evidence="3">Belongs to the prokaryotic Ku family.</text>
</comment>
<feature type="domain" description="Ku" evidence="5">
    <location>
        <begin position="53"/>
        <end position="182"/>
    </location>
</feature>
<feature type="compositionally biased region" description="Low complexity" evidence="4">
    <location>
        <begin position="252"/>
        <end position="272"/>
    </location>
</feature>
<dbReference type="Gene3D" id="2.40.290.10">
    <property type="match status" value="1"/>
</dbReference>
<dbReference type="PANTHER" id="PTHR41251">
    <property type="entry name" value="NON-HOMOLOGOUS END JOINING PROTEIN KU"/>
    <property type="match status" value="1"/>
</dbReference>
<name>A0ABW3MFZ9_9PSEU</name>
<keyword evidence="2 3" id="KW-0233">DNA recombination</keyword>
<dbReference type="SMART" id="SM00559">
    <property type="entry name" value="Ku78"/>
    <property type="match status" value="1"/>
</dbReference>
<dbReference type="Pfam" id="PF02735">
    <property type="entry name" value="Ku"/>
    <property type="match status" value="1"/>
</dbReference>
<dbReference type="Proteomes" id="UP001597045">
    <property type="component" value="Unassembled WGS sequence"/>
</dbReference>
<dbReference type="InterPro" id="IPR006164">
    <property type="entry name" value="DNA_bd_Ku70/Ku80"/>
</dbReference>
<feature type="compositionally biased region" description="Basic and acidic residues" evidence="4">
    <location>
        <begin position="273"/>
        <end position="292"/>
    </location>
</feature>
<gene>
    <name evidence="3" type="primary">ku</name>
    <name evidence="6" type="ORF">ACFQ1S_22440</name>
</gene>
<dbReference type="InterPro" id="IPR009187">
    <property type="entry name" value="Prok_Ku"/>
</dbReference>
<evidence type="ECO:0000256" key="3">
    <source>
        <dbReference type="HAMAP-Rule" id="MF_01875"/>
    </source>
</evidence>
<evidence type="ECO:0000313" key="6">
    <source>
        <dbReference type="EMBL" id="MFD1048099.1"/>
    </source>
</evidence>
<dbReference type="HAMAP" id="MF_01875">
    <property type="entry name" value="Prokaryotic_Ku"/>
    <property type="match status" value="1"/>
</dbReference>
<dbReference type="PIRSF" id="PIRSF006493">
    <property type="entry name" value="Prok_Ku"/>
    <property type="match status" value="1"/>
</dbReference>
<dbReference type="NCBIfam" id="TIGR02772">
    <property type="entry name" value="Ku_bact"/>
    <property type="match status" value="1"/>
</dbReference>
<dbReference type="PANTHER" id="PTHR41251:SF1">
    <property type="entry name" value="NON-HOMOLOGOUS END JOINING PROTEIN KU"/>
    <property type="match status" value="1"/>
</dbReference>
<comment type="function">
    <text evidence="3">With LigD forms a non-homologous end joining (NHEJ) DNA repair enzyme, which repairs dsDNA breaks with reduced fidelity. Binds linear dsDNA with 5'- and 3'- overhangs but not closed circular dsDNA nor ssDNA. Recruits and stimulates the ligase activity of LigD.</text>
</comment>
<evidence type="ECO:0000256" key="2">
    <source>
        <dbReference type="ARBA" id="ARBA00023172"/>
    </source>
</evidence>
<keyword evidence="1 3" id="KW-0238">DNA-binding</keyword>
<evidence type="ECO:0000313" key="7">
    <source>
        <dbReference type="Proteomes" id="UP001597045"/>
    </source>
</evidence>
<reference evidence="7" key="1">
    <citation type="journal article" date="2019" name="Int. J. Syst. Evol. Microbiol.">
        <title>The Global Catalogue of Microorganisms (GCM) 10K type strain sequencing project: providing services to taxonomists for standard genome sequencing and annotation.</title>
        <authorList>
            <consortium name="The Broad Institute Genomics Platform"/>
            <consortium name="The Broad Institute Genome Sequencing Center for Infectious Disease"/>
            <person name="Wu L."/>
            <person name="Ma J."/>
        </authorList>
    </citation>
    <scope>NUCLEOTIDE SEQUENCE [LARGE SCALE GENOMIC DNA]</scope>
    <source>
        <strain evidence="7">JCM 31486</strain>
    </source>
</reference>
<feature type="compositionally biased region" description="Basic and acidic residues" evidence="4">
    <location>
        <begin position="302"/>
        <end position="315"/>
    </location>
</feature>
<evidence type="ECO:0000256" key="1">
    <source>
        <dbReference type="ARBA" id="ARBA00023125"/>
    </source>
</evidence>
<dbReference type="CDD" id="cd00789">
    <property type="entry name" value="KU_like"/>
    <property type="match status" value="1"/>
</dbReference>
<evidence type="ECO:0000259" key="5">
    <source>
        <dbReference type="SMART" id="SM00559"/>
    </source>
</evidence>
<comment type="subunit">
    <text evidence="3">Homodimer. Interacts with LigD.</text>
</comment>
<dbReference type="SUPFAM" id="SSF100939">
    <property type="entry name" value="SPOC domain-like"/>
    <property type="match status" value="1"/>
</dbReference>
<feature type="region of interest" description="Disordered" evidence="4">
    <location>
        <begin position="251"/>
        <end position="315"/>
    </location>
</feature>
<keyword evidence="3" id="KW-0227">DNA damage</keyword>
<keyword evidence="3" id="KW-0234">DNA repair</keyword>
<comment type="caution">
    <text evidence="6">The sequence shown here is derived from an EMBL/GenBank/DDBJ whole genome shotgun (WGS) entry which is preliminary data.</text>
</comment>
<evidence type="ECO:0000256" key="4">
    <source>
        <dbReference type="SAM" id="MobiDB-lite"/>
    </source>
</evidence>
<dbReference type="InterPro" id="IPR016194">
    <property type="entry name" value="SPOC-like_C_dom_sf"/>
</dbReference>
<accession>A0ABW3MFZ9</accession>
<proteinExistence type="inferred from homology"/>
<organism evidence="6 7">
    <name type="scientific">Kibdelosporangium lantanae</name>
    <dbReference type="NCBI Taxonomy" id="1497396"/>
    <lineage>
        <taxon>Bacteria</taxon>
        <taxon>Bacillati</taxon>
        <taxon>Actinomycetota</taxon>
        <taxon>Actinomycetes</taxon>
        <taxon>Pseudonocardiales</taxon>
        <taxon>Pseudonocardiaceae</taxon>
        <taxon>Kibdelosporangium</taxon>
    </lineage>
</organism>
<dbReference type="EMBL" id="JBHTIS010001402">
    <property type="protein sequence ID" value="MFD1048099.1"/>
    <property type="molecule type" value="Genomic_DNA"/>
</dbReference>
<protein>
    <recommendedName>
        <fullName evidence="3">Non-homologous end joining protein Ku</fullName>
    </recommendedName>
</protein>